<dbReference type="RefSeq" id="WP_118723879.1">
    <property type="nucleotide sequence ID" value="NZ_JACOPE010000001.1"/>
</dbReference>
<comment type="caution">
    <text evidence="1">The sequence shown here is derived from an EMBL/GenBank/DDBJ whole genome shotgun (WGS) entry which is preliminary data.</text>
</comment>
<keyword evidence="2" id="KW-1185">Reference proteome</keyword>
<dbReference type="EMBL" id="JACOPE010000001">
    <property type="protein sequence ID" value="MBC5683785.1"/>
    <property type="molecule type" value="Genomic_DNA"/>
</dbReference>
<dbReference type="Pfam" id="PF06949">
    <property type="entry name" value="DUF1292"/>
    <property type="match status" value="1"/>
</dbReference>
<dbReference type="Proteomes" id="UP000631576">
    <property type="component" value="Unassembled WGS sequence"/>
</dbReference>
<organism evidence="1 2">
    <name type="scientific">Ruminococcus hominis</name>
    <dbReference type="NCBI Taxonomy" id="2763065"/>
    <lineage>
        <taxon>Bacteria</taxon>
        <taxon>Bacillati</taxon>
        <taxon>Bacillota</taxon>
        <taxon>Clostridia</taxon>
        <taxon>Eubacteriales</taxon>
        <taxon>Oscillospiraceae</taxon>
        <taxon>Ruminococcus</taxon>
    </lineage>
</organism>
<accession>A0ABR7GA61</accession>
<evidence type="ECO:0000313" key="2">
    <source>
        <dbReference type="Proteomes" id="UP000631576"/>
    </source>
</evidence>
<reference evidence="1 2" key="1">
    <citation type="submission" date="2020-08" db="EMBL/GenBank/DDBJ databases">
        <title>Genome public.</title>
        <authorList>
            <person name="Liu C."/>
            <person name="Sun Q."/>
        </authorList>
    </citation>
    <scope>NUCLEOTIDE SEQUENCE [LARGE SCALE GENOMIC DNA]</scope>
    <source>
        <strain evidence="1 2">NSJ-13</strain>
    </source>
</reference>
<sequence>MEQNELGTVTLYLDNDETIECQILCVLDVNEQQYIALLPPDEEGGEESPVYIYRYTQDADGEPGLESIEDDEEYEAVCDAYDEWLDTMEYEALDLDALGLDSLE</sequence>
<evidence type="ECO:0000313" key="1">
    <source>
        <dbReference type="EMBL" id="MBC5683785.1"/>
    </source>
</evidence>
<proteinExistence type="predicted"/>
<gene>
    <name evidence="1" type="ORF">H8S40_09435</name>
</gene>
<dbReference type="InterPro" id="IPR009711">
    <property type="entry name" value="UPF0473"/>
</dbReference>
<protein>
    <submittedName>
        <fullName evidence="1">DUF1292 domain-containing protein</fullName>
    </submittedName>
</protein>
<name>A0ABR7GA61_9FIRM</name>